<dbReference type="InterPro" id="IPR050389">
    <property type="entry name" value="LysR-type_TF"/>
</dbReference>
<comment type="caution">
    <text evidence="6">The sequence shown here is derived from an EMBL/GenBank/DDBJ whole genome shotgun (WGS) entry which is preliminary data.</text>
</comment>
<gene>
    <name evidence="6" type="ORF">FXF03_17750</name>
</gene>
<dbReference type="PRINTS" id="PR00039">
    <property type="entry name" value="HTHLYSR"/>
</dbReference>
<accession>A0ABD7SJ04</accession>
<dbReference type="AlphaFoldDB" id="A0ABD7SJ04"/>
<keyword evidence="3" id="KW-0238">DNA-binding</keyword>
<dbReference type="EMBL" id="VSIJ01000036">
    <property type="protein sequence ID" value="TXX64739.1"/>
    <property type="molecule type" value="Genomic_DNA"/>
</dbReference>
<protein>
    <submittedName>
        <fullName evidence="6">LysR family transcriptional regulator</fullName>
    </submittedName>
</protein>
<dbReference type="GO" id="GO:0003677">
    <property type="term" value="F:DNA binding"/>
    <property type="evidence" value="ECO:0007669"/>
    <property type="project" value="UniProtKB-KW"/>
</dbReference>
<feature type="domain" description="HTH lysR-type" evidence="5">
    <location>
        <begin position="7"/>
        <end position="64"/>
    </location>
</feature>
<reference evidence="6 7" key="1">
    <citation type="submission" date="2019-06" db="EMBL/GenBank/DDBJ databases">
        <title>Vibrio cholerae phylogeny based on whole-genome sequencing reveals genetic diversity and population strucutre.</title>
        <authorList>
            <person name="Zhiqiu Y."/>
            <person name="Bin L."/>
            <person name="Lingyan J."/>
        </authorList>
    </citation>
    <scope>NUCLEOTIDE SEQUENCE [LARGE SCALE GENOMIC DNA]</scope>
    <source>
        <strain evidence="6 7">N2814</strain>
    </source>
</reference>
<evidence type="ECO:0000256" key="2">
    <source>
        <dbReference type="ARBA" id="ARBA00023015"/>
    </source>
</evidence>
<organism evidence="6 7">
    <name type="scientific">Vibrio cholerae</name>
    <dbReference type="NCBI Taxonomy" id="666"/>
    <lineage>
        <taxon>Bacteria</taxon>
        <taxon>Pseudomonadati</taxon>
        <taxon>Pseudomonadota</taxon>
        <taxon>Gammaproteobacteria</taxon>
        <taxon>Vibrionales</taxon>
        <taxon>Vibrionaceae</taxon>
        <taxon>Vibrio</taxon>
    </lineage>
</organism>
<evidence type="ECO:0000259" key="5">
    <source>
        <dbReference type="PROSITE" id="PS50931"/>
    </source>
</evidence>
<dbReference type="SUPFAM" id="SSF46785">
    <property type="entry name" value="Winged helix' DNA-binding domain"/>
    <property type="match status" value="1"/>
</dbReference>
<dbReference type="PANTHER" id="PTHR30118">
    <property type="entry name" value="HTH-TYPE TRANSCRIPTIONAL REGULATOR LEUO-RELATED"/>
    <property type="match status" value="1"/>
</dbReference>
<dbReference type="PANTHER" id="PTHR30118:SF6">
    <property type="entry name" value="HTH-TYPE TRANSCRIPTIONAL REGULATOR LEUO"/>
    <property type="match status" value="1"/>
</dbReference>
<comment type="similarity">
    <text evidence="1">Belongs to the LysR transcriptional regulatory family.</text>
</comment>
<feature type="non-terminal residue" evidence="6">
    <location>
        <position position="90"/>
    </location>
</feature>
<sequence length="90" mass="9919">MIMLRDYDLNLLTVFDSVMKLGSVSKAADKLGMTSAAVSQNLSRLREQVGDPLFIRQGRGLQPTQYALNMYKHVAEGLSAIRFGLETDVG</sequence>
<dbReference type="PROSITE" id="PS50931">
    <property type="entry name" value="HTH_LYSR"/>
    <property type="match status" value="1"/>
</dbReference>
<proteinExistence type="inferred from homology"/>
<dbReference type="Proteomes" id="UP000323819">
    <property type="component" value="Unassembled WGS sequence"/>
</dbReference>
<dbReference type="Pfam" id="PF00126">
    <property type="entry name" value="HTH_1"/>
    <property type="match status" value="1"/>
</dbReference>
<dbReference type="InterPro" id="IPR000847">
    <property type="entry name" value="LysR_HTH_N"/>
</dbReference>
<evidence type="ECO:0000313" key="7">
    <source>
        <dbReference type="Proteomes" id="UP000323819"/>
    </source>
</evidence>
<evidence type="ECO:0000256" key="4">
    <source>
        <dbReference type="ARBA" id="ARBA00023163"/>
    </source>
</evidence>
<name>A0ABD7SJ04_VIBCL</name>
<evidence type="ECO:0000256" key="1">
    <source>
        <dbReference type="ARBA" id="ARBA00009437"/>
    </source>
</evidence>
<keyword evidence="2" id="KW-0805">Transcription regulation</keyword>
<dbReference type="InterPro" id="IPR036388">
    <property type="entry name" value="WH-like_DNA-bd_sf"/>
</dbReference>
<evidence type="ECO:0000256" key="3">
    <source>
        <dbReference type="ARBA" id="ARBA00023125"/>
    </source>
</evidence>
<evidence type="ECO:0000313" key="6">
    <source>
        <dbReference type="EMBL" id="TXX64739.1"/>
    </source>
</evidence>
<keyword evidence="4" id="KW-0804">Transcription</keyword>
<dbReference type="Gene3D" id="1.10.10.10">
    <property type="entry name" value="Winged helix-like DNA-binding domain superfamily/Winged helix DNA-binding domain"/>
    <property type="match status" value="1"/>
</dbReference>
<dbReference type="InterPro" id="IPR036390">
    <property type="entry name" value="WH_DNA-bd_sf"/>
</dbReference>